<keyword evidence="13" id="KW-1185">Reference proteome</keyword>
<sequence>MSSSVTILGAGLAGSEAALHLAARGIRVRLVEMRPAVPTPVHASGDCAELVCSNSLKSTKPDSAAGMLKRELEALGSFVFAAARRHAVPAGGALAVDRAALSGAVTALVEEHPLIELVRAEARSVREAAAGADALVIATGPLTSDALAADLARIAGADHLAFYDAAAPIVMADSLDGEKLFRQSRYEDASAGAGDYLNAPFTREEYDAFVEALVGAERVIQRDFETHDLFQACQPIEEIARKGHDAPRFGTLKPVGLTDPRTGRRPWAALQLRAEDAHGMSYNLVGFQTNLTFPEQRRVFRMIPGLENAEFARYGVMHRNTFLDAPRLLDADLRLRTPQAEALGAPVFVAGQLAGTEGYCEAIRSGLHAAISASAALAGVSAPPLPRATAFGALMAYATDPATVDYQPMHVNFGIMEPLERPVRNKRERYAAYAERGGEALEAYVEGLAEAGLLPRDARRGGADGR</sequence>
<keyword evidence="9 10" id="KW-0520">NAD</keyword>
<dbReference type="GO" id="GO:0047151">
    <property type="term" value="F:tRNA (uracil(54)-C5)-methyltransferase activity, 5,10-methylenetetrahydrofolate-dependent"/>
    <property type="evidence" value="ECO:0007669"/>
    <property type="project" value="UniProtKB-UniRule"/>
</dbReference>
<feature type="domain" description="MnmG N-terminal" evidence="11">
    <location>
        <begin position="5"/>
        <end position="379"/>
    </location>
</feature>
<dbReference type="InterPro" id="IPR040131">
    <property type="entry name" value="MnmG_N"/>
</dbReference>
<evidence type="ECO:0000256" key="1">
    <source>
        <dbReference type="ARBA" id="ARBA00001974"/>
    </source>
</evidence>
<dbReference type="NCBIfam" id="TIGR00137">
    <property type="entry name" value="gid_trmFO"/>
    <property type="match status" value="1"/>
</dbReference>
<evidence type="ECO:0000256" key="7">
    <source>
        <dbReference type="ARBA" id="ARBA00022827"/>
    </source>
</evidence>
<dbReference type="AlphaFoldDB" id="A0A2K2U637"/>
<dbReference type="NCBIfam" id="NF003739">
    <property type="entry name" value="PRK05335.1"/>
    <property type="match status" value="1"/>
</dbReference>
<keyword evidence="7 10" id="KW-0274">FAD</keyword>
<comment type="function">
    <text evidence="10">Catalyzes the folate-dependent formation of 5-methyl-uridine at position 54 (M-5-U54) in all tRNAs.</text>
</comment>
<comment type="subcellular location">
    <subcellularLocation>
        <location evidence="10">Cytoplasm</location>
    </subcellularLocation>
</comment>
<evidence type="ECO:0000259" key="11">
    <source>
        <dbReference type="Pfam" id="PF01134"/>
    </source>
</evidence>
<dbReference type="GO" id="GO:0030488">
    <property type="term" value="P:tRNA methylation"/>
    <property type="evidence" value="ECO:0007669"/>
    <property type="project" value="TreeGrafter"/>
</dbReference>
<comment type="similarity">
    <text evidence="10">Belongs to the MnmG family. TrmFO subfamily.</text>
</comment>
<dbReference type="InterPro" id="IPR036188">
    <property type="entry name" value="FAD/NAD-bd_sf"/>
</dbReference>
<dbReference type="GO" id="GO:0005829">
    <property type="term" value="C:cytosol"/>
    <property type="evidence" value="ECO:0007669"/>
    <property type="project" value="TreeGrafter"/>
</dbReference>
<comment type="cofactor">
    <cofactor evidence="1 10">
        <name>FAD</name>
        <dbReference type="ChEBI" id="CHEBI:57692"/>
    </cofactor>
</comment>
<name>A0A2K2U637_9ACTN</name>
<protein>
    <recommendedName>
        <fullName evidence="10">Methylenetetrahydrofolate--tRNA-(uracil-5-)-methyltransferase TrmFO</fullName>
        <ecNumber evidence="10">2.1.1.74</ecNumber>
    </recommendedName>
    <alternativeName>
        <fullName evidence="10">Folate-dependent tRNA (uracil-5-)-methyltransferase</fullName>
    </alternativeName>
    <alternativeName>
        <fullName evidence="10">Folate-dependent tRNA(M-5-U54)-methyltransferase</fullName>
    </alternativeName>
</protein>
<evidence type="ECO:0000313" key="12">
    <source>
        <dbReference type="EMBL" id="PNV65650.1"/>
    </source>
</evidence>
<keyword evidence="8 10" id="KW-0521">NADP</keyword>
<evidence type="ECO:0000256" key="8">
    <source>
        <dbReference type="ARBA" id="ARBA00022857"/>
    </source>
</evidence>
<keyword evidence="4 10" id="KW-0285">Flavoprotein</keyword>
<dbReference type="Gene3D" id="3.50.50.60">
    <property type="entry name" value="FAD/NAD(P)-binding domain"/>
    <property type="match status" value="2"/>
</dbReference>
<dbReference type="Pfam" id="PF01134">
    <property type="entry name" value="GIDA"/>
    <property type="match status" value="1"/>
</dbReference>
<comment type="catalytic activity">
    <reaction evidence="10">
        <text>uridine(54) in tRNA + (6R)-5,10-methylene-5,6,7,8-tetrahydrofolate + NADH + H(+) = 5-methyluridine(54) in tRNA + (6S)-5,6,7,8-tetrahydrofolate + NAD(+)</text>
        <dbReference type="Rhea" id="RHEA:16873"/>
        <dbReference type="Rhea" id="RHEA-COMP:10167"/>
        <dbReference type="Rhea" id="RHEA-COMP:10193"/>
        <dbReference type="ChEBI" id="CHEBI:15378"/>
        <dbReference type="ChEBI" id="CHEBI:15636"/>
        <dbReference type="ChEBI" id="CHEBI:57453"/>
        <dbReference type="ChEBI" id="CHEBI:57540"/>
        <dbReference type="ChEBI" id="CHEBI:57945"/>
        <dbReference type="ChEBI" id="CHEBI:65315"/>
        <dbReference type="ChEBI" id="CHEBI:74447"/>
        <dbReference type="EC" id="2.1.1.74"/>
    </reaction>
</comment>
<evidence type="ECO:0000313" key="13">
    <source>
        <dbReference type="Proteomes" id="UP000236488"/>
    </source>
</evidence>
<evidence type="ECO:0000256" key="3">
    <source>
        <dbReference type="ARBA" id="ARBA00022603"/>
    </source>
</evidence>
<evidence type="ECO:0000256" key="2">
    <source>
        <dbReference type="ARBA" id="ARBA00022490"/>
    </source>
</evidence>
<dbReference type="EMBL" id="PPEL01000021">
    <property type="protein sequence ID" value="PNV65650.1"/>
    <property type="molecule type" value="Genomic_DNA"/>
</dbReference>
<dbReference type="PANTHER" id="PTHR11806:SF2">
    <property type="entry name" value="METHYLENETETRAHYDROFOLATE--TRNA-(URACIL-5-)-METHYLTRANSFERASE TRMFO"/>
    <property type="match status" value="1"/>
</dbReference>
<keyword evidence="5 10" id="KW-0808">Transferase</keyword>
<proteinExistence type="inferred from homology"/>
<dbReference type="InterPro" id="IPR002218">
    <property type="entry name" value="MnmG-rel"/>
</dbReference>
<evidence type="ECO:0000256" key="4">
    <source>
        <dbReference type="ARBA" id="ARBA00022630"/>
    </source>
</evidence>
<evidence type="ECO:0000256" key="9">
    <source>
        <dbReference type="ARBA" id="ARBA00023027"/>
    </source>
</evidence>
<evidence type="ECO:0000256" key="10">
    <source>
        <dbReference type="HAMAP-Rule" id="MF_01037"/>
    </source>
</evidence>
<dbReference type="RefSeq" id="WP_103262808.1">
    <property type="nucleotide sequence ID" value="NZ_PPEL01000021.1"/>
</dbReference>
<dbReference type="InterPro" id="IPR004417">
    <property type="entry name" value="TrmFO"/>
</dbReference>
<dbReference type="SUPFAM" id="SSF51905">
    <property type="entry name" value="FAD/NAD(P)-binding domain"/>
    <property type="match status" value="1"/>
</dbReference>
<dbReference type="GO" id="GO:0050660">
    <property type="term" value="F:flavin adenine dinucleotide binding"/>
    <property type="evidence" value="ECO:0007669"/>
    <property type="project" value="UniProtKB-UniRule"/>
</dbReference>
<dbReference type="PANTHER" id="PTHR11806">
    <property type="entry name" value="GLUCOSE INHIBITED DIVISION PROTEIN A"/>
    <property type="match status" value="1"/>
</dbReference>
<gene>
    <name evidence="10" type="primary">trmFO</name>
    <name evidence="12" type="ORF">C2L80_05310</name>
</gene>
<keyword evidence="3 10" id="KW-0489">Methyltransferase</keyword>
<organism evidence="12 13">
    <name type="scientific">Rubneribacter badeniensis</name>
    <dbReference type="NCBI Taxonomy" id="2070688"/>
    <lineage>
        <taxon>Bacteria</taxon>
        <taxon>Bacillati</taxon>
        <taxon>Actinomycetota</taxon>
        <taxon>Coriobacteriia</taxon>
        <taxon>Eggerthellales</taxon>
        <taxon>Eggerthellaceae</taxon>
        <taxon>Rubneribacter</taxon>
    </lineage>
</organism>
<comment type="caution">
    <text evidence="12">The sequence shown here is derived from an EMBL/GenBank/DDBJ whole genome shotgun (WGS) entry which is preliminary data.</text>
</comment>
<evidence type="ECO:0000256" key="6">
    <source>
        <dbReference type="ARBA" id="ARBA00022694"/>
    </source>
</evidence>
<comment type="catalytic activity">
    <reaction evidence="10">
        <text>uridine(54) in tRNA + (6R)-5,10-methylene-5,6,7,8-tetrahydrofolate + NADPH + H(+) = 5-methyluridine(54) in tRNA + (6S)-5,6,7,8-tetrahydrofolate + NADP(+)</text>
        <dbReference type="Rhea" id="RHEA:62372"/>
        <dbReference type="Rhea" id="RHEA-COMP:10167"/>
        <dbReference type="Rhea" id="RHEA-COMP:10193"/>
        <dbReference type="ChEBI" id="CHEBI:15378"/>
        <dbReference type="ChEBI" id="CHEBI:15636"/>
        <dbReference type="ChEBI" id="CHEBI:57453"/>
        <dbReference type="ChEBI" id="CHEBI:57783"/>
        <dbReference type="ChEBI" id="CHEBI:58349"/>
        <dbReference type="ChEBI" id="CHEBI:65315"/>
        <dbReference type="ChEBI" id="CHEBI:74447"/>
        <dbReference type="EC" id="2.1.1.74"/>
    </reaction>
</comment>
<dbReference type="GO" id="GO:0002098">
    <property type="term" value="P:tRNA wobble uridine modification"/>
    <property type="evidence" value="ECO:0007669"/>
    <property type="project" value="TreeGrafter"/>
</dbReference>
<keyword evidence="6 10" id="KW-0819">tRNA processing</keyword>
<evidence type="ECO:0000256" key="5">
    <source>
        <dbReference type="ARBA" id="ARBA00022679"/>
    </source>
</evidence>
<keyword evidence="2 10" id="KW-0963">Cytoplasm</keyword>
<reference evidence="12 13" key="1">
    <citation type="journal article" date="2018" name="Int. J. Syst. Evol. Microbiol.">
        <title>Rubneribacter badeniensis gen. nov., sp. nov. and Enteroscipio rubneri gen. nov., sp. nov., new members of the Eggerthellaceae isolated from human faeces.</title>
        <authorList>
            <person name="Danylec N."/>
            <person name="Gobl A."/>
            <person name="Stoll D.A."/>
            <person name="Hetzer B."/>
            <person name="Kulling S.E."/>
            <person name="Huch M."/>
        </authorList>
    </citation>
    <scope>NUCLEOTIDE SEQUENCE [LARGE SCALE GENOMIC DNA]</scope>
    <source>
        <strain evidence="12 13">ResAG-85</strain>
    </source>
</reference>
<accession>A0A2K2U637</accession>
<dbReference type="EC" id="2.1.1.74" evidence="10"/>
<dbReference type="Proteomes" id="UP000236488">
    <property type="component" value="Unassembled WGS sequence"/>
</dbReference>
<dbReference type="HAMAP" id="MF_01037">
    <property type="entry name" value="TrmFO"/>
    <property type="match status" value="1"/>
</dbReference>
<feature type="binding site" evidence="10">
    <location>
        <begin position="9"/>
        <end position="14"/>
    </location>
    <ligand>
        <name>FAD</name>
        <dbReference type="ChEBI" id="CHEBI:57692"/>
    </ligand>
</feature>